<evidence type="ECO:0000313" key="1">
    <source>
        <dbReference type="EMBL" id="GAA1424527.1"/>
    </source>
</evidence>
<evidence type="ECO:0000313" key="2">
    <source>
        <dbReference type="Proteomes" id="UP001501266"/>
    </source>
</evidence>
<name>A0ABN1YWY9_9MICO</name>
<comment type="caution">
    <text evidence="1">The sequence shown here is derived from an EMBL/GenBank/DDBJ whole genome shotgun (WGS) entry which is preliminary data.</text>
</comment>
<reference evidence="1 2" key="1">
    <citation type="journal article" date="2019" name="Int. J. Syst. Evol. Microbiol.">
        <title>The Global Catalogue of Microorganisms (GCM) 10K type strain sequencing project: providing services to taxonomists for standard genome sequencing and annotation.</title>
        <authorList>
            <consortium name="The Broad Institute Genomics Platform"/>
            <consortium name="The Broad Institute Genome Sequencing Center for Infectious Disease"/>
            <person name="Wu L."/>
            <person name="Ma J."/>
        </authorList>
    </citation>
    <scope>NUCLEOTIDE SEQUENCE [LARGE SCALE GENOMIC DNA]</scope>
    <source>
        <strain evidence="1 2">JCM 12398</strain>
    </source>
</reference>
<keyword evidence="2" id="KW-1185">Reference proteome</keyword>
<dbReference type="Proteomes" id="UP001501266">
    <property type="component" value="Unassembled WGS sequence"/>
</dbReference>
<sequence length="188" mass="18788">MNKFVKGSVAAGAGMVLLLGGAGSLAYWNTSTDLGASAIKAGTLDITAAAGTWSSTITEWVPGDASTYSTTLTLTAEGDNIEGTIVLDSDSIVVSPAAAGEFSFVLNQGAPATVTAVAGATGPVGVVAFDSATETFTFDGPGVYTIPVQLSVDFPFTSAVQATTPNNSQNATVDFSGVSFIATQTDAN</sequence>
<dbReference type="RefSeq" id="WP_343920157.1">
    <property type="nucleotide sequence ID" value="NZ_BAAAKK010000005.1"/>
</dbReference>
<accession>A0ABN1YWY9</accession>
<dbReference type="InterPro" id="IPR024006">
    <property type="entry name" value="Alt_signal_exp_actinobact"/>
</dbReference>
<proteinExistence type="predicted"/>
<organism evidence="1 2">
    <name type="scientific">Agrococcus citreus</name>
    <dbReference type="NCBI Taxonomy" id="84643"/>
    <lineage>
        <taxon>Bacteria</taxon>
        <taxon>Bacillati</taxon>
        <taxon>Actinomycetota</taxon>
        <taxon>Actinomycetes</taxon>
        <taxon>Micrococcales</taxon>
        <taxon>Microbacteriaceae</taxon>
        <taxon>Agrococcus</taxon>
    </lineage>
</organism>
<evidence type="ECO:0008006" key="3">
    <source>
        <dbReference type="Google" id="ProtNLM"/>
    </source>
</evidence>
<dbReference type="NCBIfam" id="TIGR04089">
    <property type="entry name" value="exp_by_SipW_III"/>
    <property type="match status" value="1"/>
</dbReference>
<dbReference type="EMBL" id="BAAAKK010000005">
    <property type="protein sequence ID" value="GAA1424527.1"/>
    <property type="molecule type" value="Genomic_DNA"/>
</dbReference>
<protein>
    <recommendedName>
        <fullName evidence="3">Alternate signal-mediated exported protein, RER_14450 family</fullName>
    </recommendedName>
</protein>
<gene>
    <name evidence="1" type="ORF">GCM10009640_20940</name>
</gene>